<dbReference type="EMBL" id="BAAAGE010000003">
    <property type="protein sequence ID" value="GAA0727986.1"/>
    <property type="molecule type" value="Genomic_DNA"/>
</dbReference>
<comment type="caution">
    <text evidence="1">The sequence shown here is derived from an EMBL/GenBank/DDBJ whole genome shotgun (WGS) entry which is preliminary data.</text>
</comment>
<dbReference type="NCBIfam" id="NF003816">
    <property type="entry name" value="PRK05406.1-5"/>
    <property type="match status" value="1"/>
</dbReference>
<gene>
    <name evidence="1" type="ORF">GCM10009430_36680</name>
</gene>
<organism evidence="1 2">
    <name type="scientific">Aquimarina litoralis</name>
    <dbReference type="NCBI Taxonomy" id="584605"/>
    <lineage>
        <taxon>Bacteria</taxon>
        <taxon>Pseudomonadati</taxon>
        <taxon>Bacteroidota</taxon>
        <taxon>Flavobacteriia</taxon>
        <taxon>Flavobacteriales</taxon>
        <taxon>Flavobacteriaceae</taxon>
        <taxon>Aquimarina</taxon>
    </lineage>
</organism>
<proteinExistence type="predicted"/>
<dbReference type="PANTHER" id="PTHR30292:SF0">
    <property type="entry name" value="5-OXOPROLINASE SUBUNIT A"/>
    <property type="match status" value="1"/>
</dbReference>
<dbReference type="InterPro" id="IPR011330">
    <property type="entry name" value="Glyco_hydro/deAcase_b/a-brl"/>
</dbReference>
<name>A0ABP3U9U1_9FLAO</name>
<keyword evidence="2" id="KW-1185">Reference proteome</keyword>
<dbReference type="PANTHER" id="PTHR30292">
    <property type="entry name" value="UNCHARACTERIZED PROTEIN YBGL-RELATED"/>
    <property type="match status" value="1"/>
</dbReference>
<dbReference type="Proteomes" id="UP001501758">
    <property type="component" value="Unassembled WGS sequence"/>
</dbReference>
<dbReference type="NCBIfam" id="NF003814">
    <property type="entry name" value="PRK05406.1-3"/>
    <property type="match status" value="1"/>
</dbReference>
<dbReference type="CDD" id="cd10801">
    <property type="entry name" value="LamB_YcsF_like_1"/>
    <property type="match status" value="1"/>
</dbReference>
<dbReference type="Gene3D" id="3.20.20.370">
    <property type="entry name" value="Glycoside hydrolase/deacetylase"/>
    <property type="match status" value="1"/>
</dbReference>
<evidence type="ECO:0000313" key="2">
    <source>
        <dbReference type="Proteomes" id="UP001501758"/>
    </source>
</evidence>
<dbReference type="SUPFAM" id="SSF88713">
    <property type="entry name" value="Glycoside hydrolase/deacetylase"/>
    <property type="match status" value="1"/>
</dbReference>
<dbReference type="RefSeq" id="WP_343913708.1">
    <property type="nucleotide sequence ID" value="NZ_BAAAGE010000003.1"/>
</dbReference>
<sequence>MKKVLLNADVGEGAGFDDQIMPYVSWCNVACGVHAGDDEEIKKTIDLAIQYNVKIGAHPSYPDRENFGRVSMKISQEDLINTLTDQILKVKKFTEEAGAKLHHVKPHGALYNDAVKNKGVAKAVVNSIQNIDKSLLIISPKDSVISYFYKDDFEIKYEVFADRKYNNDLTLVSRSEVGAMIENPEKVFDHVWKMISEEKVKTISGEEVDVFFDTICVHGDNPKSVEILKYIYKELIAKNYVLK</sequence>
<dbReference type="InterPro" id="IPR005501">
    <property type="entry name" value="LamB/YcsF/PxpA-like"/>
</dbReference>
<reference evidence="2" key="1">
    <citation type="journal article" date="2019" name="Int. J. Syst. Evol. Microbiol.">
        <title>The Global Catalogue of Microorganisms (GCM) 10K type strain sequencing project: providing services to taxonomists for standard genome sequencing and annotation.</title>
        <authorList>
            <consortium name="The Broad Institute Genomics Platform"/>
            <consortium name="The Broad Institute Genome Sequencing Center for Infectious Disease"/>
            <person name="Wu L."/>
            <person name="Ma J."/>
        </authorList>
    </citation>
    <scope>NUCLEOTIDE SEQUENCE [LARGE SCALE GENOMIC DNA]</scope>
    <source>
        <strain evidence="2">JCM 15974</strain>
    </source>
</reference>
<accession>A0ABP3U9U1</accession>
<protein>
    <submittedName>
        <fullName evidence="1">5-oxoprolinase subunit PxpA</fullName>
    </submittedName>
</protein>
<dbReference type="Pfam" id="PF03746">
    <property type="entry name" value="LamB_YcsF"/>
    <property type="match status" value="1"/>
</dbReference>
<evidence type="ECO:0000313" key="1">
    <source>
        <dbReference type="EMBL" id="GAA0727986.1"/>
    </source>
</evidence>